<keyword evidence="4" id="KW-1185">Reference proteome</keyword>
<dbReference type="AlphaFoldDB" id="A0A2W1D3W4"/>
<dbReference type="OrthoDB" id="5401170at2759"/>
<dbReference type="EMBL" id="NQIK02000006">
    <property type="protein sequence ID" value="KAF7569235.1"/>
    <property type="molecule type" value="Genomic_DNA"/>
</dbReference>
<evidence type="ECO:0000313" key="4">
    <source>
        <dbReference type="Proteomes" id="UP000249757"/>
    </source>
</evidence>
<reference evidence="2" key="2">
    <citation type="submission" date="2021-05" db="EMBL/GenBank/DDBJ databases">
        <authorList>
            <person name="Moolhuijzen P.M."/>
            <person name="Moffat C.S."/>
        </authorList>
    </citation>
    <scope>NUCLEOTIDE SEQUENCE</scope>
    <source>
        <strain evidence="2">86-124</strain>
    </source>
</reference>
<organism evidence="1 3">
    <name type="scientific">Pyrenophora tritici-repentis</name>
    <dbReference type="NCBI Taxonomy" id="45151"/>
    <lineage>
        <taxon>Eukaryota</taxon>
        <taxon>Fungi</taxon>
        <taxon>Dikarya</taxon>
        <taxon>Ascomycota</taxon>
        <taxon>Pezizomycotina</taxon>
        <taxon>Dothideomycetes</taxon>
        <taxon>Pleosporomycetidae</taxon>
        <taxon>Pleosporales</taxon>
        <taxon>Pleosporineae</taxon>
        <taxon>Pleosporaceae</taxon>
        <taxon>Pyrenophora</taxon>
    </lineage>
</organism>
<evidence type="ECO:0000313" key="3">
    <source>
        <dbReference type="Proteomes" id="UP000245464"/>
    </source>
</evidence>
<reference evidence="4" key="4">
    <citation type="journal article" date="2022" name="Microb. Genom.">
        <title>A global pangenome for the wheat fungal pathogen Pyrenophora tritici-repentis and prediction of effector protein structural homology.</title>
        <authorList>
            <person name="Moolhuijzen P.M."/>
            <person name="See P.T."/>
            <person name="Shi G."/>
            <person name="Powell H.R."/>
            <person name="Cockram J."/>
            <person name="Jorgensen L.N."/>
            <person name="Benslimane H."/>
            <person name="Strelkov S.E."/>
            <person name="Turner J."/>
            <person name="Liu Z."/>
            <person name="Moffat C.S."/>
        </authorList>
    </citation>
    <scope>NUCLEOTIDE SEQUENCE [LARGE SCALE GENOMIC DNA]</scope>
</reference>
<dbReference type="Proteomes" id="UP000249757">
    <property type="component" value="Unassembled WGS sequence"/>
</dbReference>
<reference evidence="2" key="3">
    <citation type="journal article" date="2022" name="bioRxiv">
        <title>A global pangenome for the wheat fungal pathogen Pyrenophora tritici-repentis and prediction of effector protein structural homology.</title>
        <authorList>
            <person name="Moolhuijzen P."/>
            <person name="See P.T."/>
            <person name="Shi G."/>
            <person name="Powell H.R."/>
            <person name="Cockram J."/>
            <person name="Jorgensen L.N."/>
            <person name="Benslimane H."/>
            <person name="Strelkov S.E."/>
            <person name="Turner J."/>
            <person name="Liu Z."/>
            <person name="Moffat C.S."/>
        </authorList>
    </citation>
    <scope>NUCLEOTIDE SEQUENCE</scope>
    <source>
        <strain evidence="2">86-124</strain>
    </source>
</reference>
<sequence length="244" mass="29022">MEYQRTDPPFEARQVFECVCTKDPNKCHNGVGKAIAKVKYQVRGKFDDRMFYFSEMERRKEDLAKKLGTKEYDKALQEYEYFSRLYHNAVKTVDTPHIFTTHEMNALKLFVEFNCQYVPHLLSSWEGPMPEGLDEQAMPGGFLKIILMNKLPGESLDYTTFWDKDKKTRKAIRRAFKVALMEVRKCVLNLHDTTLRNLVWDEKEKKCYIVNFQQYRSLRGVPGEERAWKNSHYRFWGLAEECRE</sequence>
<accession>A0A2W1D3W4</accession>
<name>A0A2W1D3W4_9PLEO</name>
<gene>
    <name evidence="2" type="ORF">Ptr86124_010083</name>
    <name evidence="1" type="ORF">PtrM4_116500</name>
</gene>
<dbReference type="Proteomes" id="UP000245464">
    <property type="component" value="Chromosome 6"/>
</dbReference>
<reference evidence="1" key="1">
    <citation type="journal article" date="2018" name="BMC Genomics">
        <title>Comparative genomics of the wheat fungal pathogen Pyrenophora tritici-repentis reveals chromosomal variations and genome plasticity.</title>
        <authorList>
            <person name="Moolhuijzen P."/>
            <person name="See P.T."/>
            <person name="Hane J.K."/>
            <person name="Shi G."/>
            <person name="Liu Z."/>
            <person name="Oliver R.P."/>
            <person name="Moffat C.S."/>
        </authorList>
    </citation>
    <scope>NUCLEOTIDE SEQUENCE [LARGE SCALE GENOMIC DNA]</scope>
    <source>
        <strain evidence="1">M4</strain>
    </source>
</reference>
<proteinExistence type="predicted"/>
<protein>
    <submittedName>
        <fullName evidence="1">Uncharacterized protein</fullName>
    </submittedName>
</protein>
<dbReference type="EMBL" id="NRDI02000015">
    <property type="protein sequence ID" value="KAI1510962.1"/>
    <property type="molecule type" value="Genomic_DNA"/>
</dbReference>
<evidence type="ECO:0000313" key="2">
    <source>
        <dbReference type="EMBL" id="KAI1510962.1"/>
    </source>
</evidence>
<evidence type="ECO:0000313" key="1">
    <source>
        <dbReference type="EMBL" id="KAF7569235.1"/>
    </source>
</evidence>
<comment type="caution">
    <text evidence="1">The sequence shown here is derived from an EMBL/GenBank/DDBJ whole genome shotgun (WGS) entry which is preliminary data.</text>
</comment>